<dbReference type="RefSeq" id="WP_203844207.1">
    <property type="nucleotide sequence ID" value="NZ_BAAAVW010000005.1"/>
</dbReference>
<gene>
    <name evidence="3" type="ORF">Dsi01nite_003540</name>
</gene>
<evidence type="ECO:0000313" key="3">
    <source>
        <dbReference type="EMBL" id="GIG42313.1"/>
    </source>
</evidence>
<feature type="transmembrane region" description="Helical" evidence="2">
    <location>
        <begin position="113"/>
        <end position="134"/>
    </location>
</feature>
<dbReference type="EMBL" id="BONQ01000013">
    <property type="protein sequence ID" value="GIG42313.1"/>
    <property type="molecule type" value="Genomic_DNA"/>
</dbReference>
<evidence type="ECO:0000313" key="4">
    <source>
        <dbReference type="Proteomes" id="UP000660611"/>
    </source>
</evidence>
<sequence>MNDTTRHSHPTNDTTGHSHATNPEDTTRRSHPMRRTTLGVLFYTWLYGTPFLLVVALIRRTAKPFTPTRAEAEAFGAATDTLFLLAMVAAVVLPAIGAVIAKSADEPGWTRHFVGALIAAPLLFVILCAAGTTASTPVIGHVPADLEPPSPVHGCAHECPGG</sequence>
<comment type="caution">
    <text evidence="3">The sequence shown here is derived from an EMBL/GenBank/DDBJ whole genome shotgun (WGS) entry which is preliminary data.</text>
</comment>
<keyword evidence="2" id="KW-1133">Transmembrane helix</keyword>
<feature type="transmembrane region" description="Helical" evidence="2">
    <location>
        <begin position="82"/>
        <end position="101"/>
    </location>
</feature>
<name>A0A919U953_9ACTN</name>
<feature type="transmembrane region" description="Helical" evidence="2">
    <location>
        <begin position="38"/>
        <end position="62"/>
    </location>
</feature>
<keyword evidence="4" id="KW-1185">Reference proteome</keyword>
<keyword evidence="2" id="KW-0472">Membrane</keyword>
<dbReference type="AlphaFoldDB" id="A0A919U953"/>
<reference evidence="3" key="1">
    <citation type="submission" date="2021-01" db="EMBL/GenBank/DDBJ databases">
        <title>Whole genome shotgun sequence of Dactylosporangium siamense NBRC 106093.</title>
        <authorList>
            <person name="Komaki H."/>
            <person name="Tamura T."/>
        </authorList>
    </citation>
    <scope>NUCLEOTIDE SEQUENCE</scope>
    <source>
        <strain evidence="3">NBRC 106093</strain>
    </source>
</reference>
<dbReference type="Proteomes" id="UP000660611">
    <property type="component" value="Unassembled WGS sequence"/>
</dbReference>
<proteinExistence type="predicted"/>
<accession>A0A919U953</accession>
<protein>
    <submittedName>
        <fullName evidence="3">Uncharacterized protein</fullName>
    </submittedName>
</protein>
<evidence type="ECO:0000256" key="1">
    <source>
        <dbReference type="SAM" id="MobiDB-lite"/>
    </source>
</evidence>
<keyword evidence="2" id="KW-0812">Transmembrane</keyword>
<feature type="region of interest" description="Disordered" evidence="1">
    <location>
        <begin position="1"/>
        <end position="31"/>
    </location>
</feature>
<evidence type="ECO:0000256" key="2">
    <source>
        <dbReference type="SAM" id="Phobius"/>
    </source>
</evidence>
<organism evidence="3 4">
    <name type="scientific">Dactylosporangium siamense</name>
    <dbReference type="NCBI Taxonomy" id="685454"/>
    <lineage>
        <taxon>Bacteria</taxon>
        <taxon>Bacillati</taxon>
        <taxon>Actinomycetota</taxon>
        <taxon>Actinomycetes</taxon>
        <taxon>Micromonosporales</taxon>
        <taxon>Micromonosporaceae</taxon>
        <taxon>Dactylosporangium</taxon>
    </lineage>
</organism>
<feature type="compositionally biased region" description="Polar residues" evidence="1">
    <location>
        <begin position="11"/>
        <end position="24"/>
    </location>
</feature>